<reference evidence="2" key="3">
    <citation type="submission" date="2021-05" db="UniProtKB">
        <authorList>
            <consortium name="EnsemblPlants"/>
        </authorList>
    </citation>
    <scope>IDENTIFICATION</scope>
    <source>
        <strain evidence="2">cv. B73</strain>
    </source>
</reference>
<reference evidence="3" key="1">
    <citation type="journal article" date="2009" name="Science">
        <title>The B73 maize genome: complexity, diversity, and dynamics.</title>
        <authorList>
            <person name="Schnable P.S."/>
            <person name="Ware D."/>
            <person name="Fulton R.S."/>
            <person name="Stein J.C."/>
            <person name="Wei F."/>
            <person name="Pasternak S."/>
            <person name="Liang C."/>
            <person name="Zhang J."/>
            <person name="Fulton L."/>
            <person name="Graves T.A."/>
            <person name="Minx P."/>
            <person name="Reily A.D."/>
            <person name="Courtney L."/>
            <person name="Kruchowski S.S."/>
            <person name="Tomlinson C."/>
            <person name="Strong C."/>
            <person name="Delehaunty K."/>
            <person name="Fronick C."/>
            <person name="Courtney B."/>
            <person name="Rock S.M."/>
            <person name="Belter E."/>
            <person name="Du F."/>
            <person name="Kim K."/>
            <person name="Abbott R.M."/>
            <person name="Cotton M."/>
            <person name="Levy A."/>
            <person name="Marchetto P."/>
            <person name="Ochoa K."/>
            <person name="Jackson S.M."/>
            <person name="Gillam B."/>
            <person name="Chen W."/>
            <person name="Yan L."/>
            <person name="Higginbotham J."/>
            <person name="Cardenas M."/>
            <person name="Waligorski J."/>
            <person name="Applebaum E."/>
            <person name="Phelps L."/>
            <person name="Falcone J."/>
            <person name="Kanchi K."/>
            <person name="Thane T."/>
            <person name="Scimone A."/>
            <person name="Thane N."/>
            <person name="Henke J."/>
            <person name="Wang T."/>
            <person name="Ruppert J."/>
            <person name="Shah N."/>
            <person name="Rotter K."/>
            <person name="Hodges J."/>
            <person name="Ingenthron E."/>
            <person name="Cordes M."/>
            <person name="Kohlberg S."/>
            <person name="Sgro J."/>
            <person name="Delgado B."/>
            <person name="Mead K."/>
            <person name="Chinwalla A."/>
            <person name="Leonard S."/>
            <person name="Crouse K."/>
            <person name="Collura K."/>
            <person name="Kudrna D."/>
            <person name="Currie J."/>
            <person name="He R."/>
            <person name="Angelova A."/>
            <person name="Rajasekar S."/>
            <person name="Mueller T."/>
            <person name="Lomeli R."/>
            <person name="Scara G."/>
            <person name="Ko A."/>
            <person name="Delaney K."/>
            <person name="Wissotski M."/>
            <person name="Lopez G."/>
            <person name="Campos D."/>
            <person name="Braidotti M."/>
            <person name="Ashley E."/>
            <person name="Golser W."/>
            <person name="Kim H."/>
            <person name="Lee S."/>
            <person name="Lin J."/>
            <person name="Dujmic Z."/>
            <person name="Kim W."/>
            <person name="Talag J."/>
            <person name="Zuccolo A."/>
            <person name="Fan C."/>
            <person name="Sebastian A."/>
            <person name="Kramer M."/>
            <person name="Spiegel L."/>
            <person name="Nascimento L."/>
            <person name="Zutavern T."/>
            <person name="Miller B."/>
            <person name="Ambroise C."/>
            <person name="Muller S."/>
            <person name="Spooner W."/>
            <person name="Narechania A."/>
            <person name="Ren L."/>
            <person name="Wei S."/>
            <person name="Kumari S."/>
            <person name="Faga B."/>
            <person name="Levy M.J."/>
            <person name="McMahan L."/>
            <person name="Van Buren P."/>
            <person name="Vaughn M.W."/>
            <person name="Ying K."/>
            <person name="Yeh C.-T."/>
            <person name="Emrich S.J."/>
            <person name="Jia Y."/>
            <person name="Kalyanaraman A."/>
            <person name="Hsia A.-P."/>
            <person name="Barbazuk W.B."/>
            <person name="Baucom R.S."/>
            <person name="Brutnell T.P."/>
            <person name="Carpita N.C."/>
            <person name="Chaparro C."/>
            <person name="Chia J.-M."/>
            <person name="Deragon J.-M."/>
            <person name="Estill J.C."/>
            <person name="Fu Y."/>
            <person name="Jeddeloh J.A."/>
            <person name="Han Y."/>
            <person name="Lee H."/>
            <person name="Li P."/>
            <person name="Lisch D.R."/>
            <person name="Liu S."/>
            <person name="Liu Z."/>
            <person name="Nagel D.H."/>
            <person name="McCann M.C."/>
            <person name="SanMiguel P."/>
            <person name="Myers A.M."/>
            <person name="Nettleton D."/>
            <person name="Nguyen J."/>
            <person name="Penning B.W."/>
            <person name="Ponnala L."/>
            <person name="Schneider K.L."/>
            <person name="Schwartz D.C."/>
            <person name="Sharma A."/>
            <person name="Soderlund C."/>
            <person name="Springer N.M."/>
            <person name="Sun Q."/>
            <person name="Wang H."/>
            <person name="Waterman M."/>
            <person name="Westerman R."/>
            <person name="Wolfgruber T.K."/>
            <person name="Yang L."/>
            <person name="Yu Y."/>
            <person name="Zhang L."/>
            <person name="Zhou S."/>
            <person name="Zhu Q."/>
            <person name="Bennetzen J.L."/>
            <person name="Dawe R.K."/>
            <person name="Jiang J."/>
            <person name="Jiang N."/>
            <person name="Presting G.G."/>
            <person name="Wessler S.R."/>
            <person name="Aluru S."/>
            <person name="Martienssen R.A."/>
            <person name="Clifton S.W."/>
            <person name="McCombie W.R."/>
            <person name="Wing R.A."/>
            <person name="Wilson R.K."/>
        </authorList>
    </citation>
    <scope>NUCLEOTIDE SEQUENCE [LARGE SCALE GENOMIC DNA]</scope>
    <source>
        <strain evidence="3">cv. B73</strain>
    </source>
</reference>
<dbReference type="Proteomes" id="UP000007305">
    <property type="component" value="Chromosome 4"/>
</dbReference>
<accession>A0A804NP80</accession>
<evidence type="ECO:0000313" key="2">
    <source>
        <dbReference type="EnsemblPlants" id="Zm00001eb175410_P001"/>
    </source>
</evidence>
<name>A0A804NP80_MAIZE</name>
<feature type="region of interest" description="Disordered" evidence="1">
    <location>
        <begin position="23"/>
        <end position="88"/>
    </location>
</feature>
<dbReference type="InParanoid" id="A0A804NP80"/>
<sequence length="108" mass="11269">MRVGGFVGSFSRRTLALLPVRGVHGRGHLPTHPPPHTDGGVGGGGPRRSHVQDLRSDPPAVAATGSAAFGGGRISDRIRPPWSRPDPLRLGAARKRVGLLGFGWRASG</sequence>
<dbReference type="AlphaFoldDB" id="A0A804NP80"/>
<organism evidence="2 3">
    <name type="scientific">Zea mays</name>
    <name type="common">Maize</name>
    <dbReference type="NCBI Taxonomy" id="4577"/>
    <lineage>
        <taxon>Eukaryota</taxon>
        <taxon>Viridiplantae</taxon>
        <taxon>Streptophyta</taxon>
        <taxon>Embryophyta</taxon>
        <taxon>Tracheophyta</taxon>
        <taxon>Spermatophyta</taxon>
        <taxon>Magnoliopsida</taxon>
        <taxon>Liliopsida</taxon>
        <taxon>Poales</taxon>
        <taxon>Poaceae</taxon>
        <taxon>PACMAD clade</taxon>
        <taxon>Panicoideae</taxon>
        <taxon>Andropogonodae</taxon>
        <taxon>Andropogoneae</taxon>
        <taxon>Tripsacinae</taxon>
        <taxon>Zea</taxon>
    </lineage>
</organism>
<evidence type="ECO:0000313" key="3">
    <source>
        <dbReference type="Proteomes" id="UP000007305"/>
    </source>
</evidence>
<dbReference type="Gramene" id="Zm00001eb175410_T001">
    <property type="protein sequence ID" value="Zm00001eb175410_P001"/>
    <property type="gene ID" value="Zm00001eb175410"/>
</dbReference>
<protein>
    <submittedName>
        <fullName evidence="2">Uncharacterized protein</fullName>
    </submittedName>
</protein>
<reference evidence="2" key="2">
    <citation type="submission" date="2019-07" db="EMBL/GenBank/DDBJ databases">
        <authorList>
            <person name="Seetharam A."/>
            <person name="Woodhouse M."/>
            <person name="Cannon E."/>
        </authorList>
    </citation>
    <scope>NUCLEOTIDE SEQUENCE [LARGE SCALE GENOMIC DNA]</scope>
    <source>
        <strain evidence="2">cv. B73</strain>
    </source>
</reference>
<keyword evidence="3" id="KW-1185">Reference proteome</keyword>
<proteinExistence type="predicted"/>
<dbReference type="EnsemblPlants" id="Zm00001eb175410_T001">
    <property type="protein sequence ID" value="Zm00001eb175410_P001"/>
    <property type="gene ID" value="Zm00001eb175410"/>
</dbReference>
<evidence type="ECO:0000256" key="1">
    <source>
        <dbReference type="SAM" id="MobiDB-lite"/>
    </source>
</evidence>